<evidence type="ECO:0000313" key="23">
    <source>
        <dbReference type="EMBL" id="KAF6172386.1"/>
    </source>
</evidence>
<dbReference type="InterPro" id="IPR000719">
    <property type="entry name" value="Prot_kinase_dom"/>
</dbReference>
<organism evidence="23 24">
    <name type="scientific">Kingdonia uniflora</name>
    <dbReference type="NCBI Taxonomy" id="39325"/>
    <lineage>
        <taxon>Eukaryota</taxon>
        <taxon>Viridiplantae</taxon>
        <taxon>Streptophyta</taxon>
        <taxon>Embryophyta</taxon>
        <taxon>Tracheophyta</taxon>
        <taxon>Spermatophyta</taxon>
        <taxon>Magnoliopsida</taxon>
        <taxon>Ranunculales</taxon>
        <taxon>Circaeasteraceae</taxon>
        <taxon>Kingdonia</taxon>
    </lineage>
</organism>
<comment type="catalytic activity">
    <reaction evidence="17">
        <text>L-seryl-[protein] + ATP = O-phospho-L-seryl-[protein] + ADP + H(+)</text>
        <dbReference type="Rhea" id="RHEA:17989"/>
        <dbReference type="Rhea" id="RHEA-COMP:9863"/>
        <dbReference type="Rhea" id="RHEA-COMP:11604"/>
        <dbReference type="ChEBI" id="CHEBI:15378"/>
        <dbReference type="ChEBI" id="CHEBI:29999"/>
        <dbReference type="ChEBI" id="CHEBI:30616"/>
        <dbReference type="ChEBI" id="CHEBI:83421"/>
        <dbReference type="ChEBI" id="CHEBI:456216"/>
        <dbReference type="EC" id="2.7.11.1"/>
    </reaction>
</comment>
<keyword evidence="11 20" id="KW-1133">Transmembrane helix</keyword>
<dbReference type="InterPro" id="IPR001245">
    <property type="entry name" value="Ser-Thr/Tyr_kinase_cat_dom"/>
</dbReference>
<evidence type="ECO:0000256" key="4">
    <source>
        <dbReference type="ARBA" id="ARBA00022536"/>
    </source>
</evidence>
<gene>
    <name evidence="23" type="ORF">GIB67_043227</name>
</gene>
<keyword evidence="9" id="KW-0418">Kinase</keyword>
<evidence type="ECO:0000256" key="10">
    <source>
        <dbReference type="ARBA" id="ARBA00022840"/>
    </source>
</evidence>
<evidence type="ECO:0000256" key="18">
    <source>
        <dbReference type="PROSITE-ProRule" id="PRU10141"/>
    </source>
</evidence>
<keyword evidence="5" id="KW-0808">Transferase</keyword>
<evidence type="ECO:0000256" key="20">
    <source>
        <dbReference type="SAM" id="Phobius"/>
    </source>
</evidence>
<keyword evidence="10 18" id="KW-0067">ATP-binding</keyword>
<dbReference type="PANTHER" id="PTHR47976:SF108">
    <property type="entry name" value="G-TYPE LECTIN S-RECEPTOR-LIKE SERINE_THREONINE-PROTEIN KINASE LECRK1"/>
    <property type="match status" value="1"/>
</dbReference>
<feature type="transmembrane region" description="Helical" evidence="20">
    <location>
        <begin position="625"/>
        <end position="654"/>
    </location>
</feature>
<feature type="domain" description="Bulb-type lectin" evidence="22">
    <location>
        <begin position="248"/>
        <end position="369"/>
    </location>
</feature>
<evidence type="ECO:0000256" key="16">
    <source>
        <dbReference type="ARBA" id="ARBA00047899"/>
    </source>
</evidence>
<dbReference type="Gene3D" id="3.30.200.20">
    <property type="entry name" value="Phosphorylase Kinase, domain 1"/>
    <property type="match status" value="1"/>
</dbReference>
<evidence type="ECO:0000256" key="6">
    <source>
        <dbReference type="ARBA" id="ARBA00022692"/>
    </source>
</evidence>
<keyword evidence="8 18" id="KW-0547">Nucleotide-binding</keyword>
<evidence type="ECO:0000256" key="11">
    <source>
        <dbReference type="ARBA" id="ARBA00022989"/>
    </source>
</evidence>
<dbReference type="Pfam" id="PF00069">
    <property type="entry name" value="Pkinase"/>
    <property type="match status" value="1"/>
</dbReference>
<name>A0A7J7NYW9_9MAGN</name>
<dbReference type="SUPFAM" id="SSF51110">
    <property type="entry name" value="alpha-D-mannose-specific plant lectins"/>
    <property type="match status" value="1"/>
</dbReference>
<evidence type="ECO:0000256" key="14">
    <source>
        <dbReference type="ARBA" id="ARBA00023170"/>
    </source>
</evidence>
<keyword evidence="14" id="KW-0675">Receptor</keyword>
<keyword evidence="3" id="KW-0723">Serine/threonine-protein kinase</keyword>
<dbReference type="Pfam" id="PF07714">
    <property type="entry name" value="PK_Tyr_Ser-Thr"/>
    <property type="match status" value="1"/>
</dbReference>
<dbReference type="PANTHER" id="PTHR47976">
    <property type="entry name" value="G-TYPE LECTIN S-RECEPTOR-LIKE SERINE/THREONINE-PROTEIN KINASE SD2-5"/>
    <property type="match status" value="1"/>
</dbReference>
<dbReference type="FunFam" id="2.90.10.10:FF:000013">
    <property type="entry name" value="G-type lectin S-receptor-like serine/threonine-protein kinase LECRK1"/>
    <property type="match status" value="1"/>
</dbReference>
<dbReference type="AlphaFoldDB" id="A0A7J7NYW9"/>
<dbReference type="InterPro" id="IPR036426">
    <property type="entry name" value="Bulb-type_lectin_dom_sf"/>
</dbReference>
<dbReference type="GO" id="GO:0016020">
    <property type="term" value="C:membrane"/>
    <property type="evidence" value="ECO:0007669"/>
    <property type="project" value="UniProtKB-SubCell"/>
</dbReference>
<evidence type="ECO:0000259" key="21">
    <source>
        <dbReference type="PROSITE" id="PS50011"/>
    </source>
</evidence>
<evidence type="ECO:0000256" key="2">
    <source>
        <dbReference type="ARBA" id="ARBA00012513"/>
    </source>
</evidence>
<keyword evidence="24" id="KW-1185">Reference proteome</keyword>
<dbReference type="GO" id="GO:0004674">
    <property type="term" value="F:protein serine/threonine kinase activity"/>
    <property type="evidence" value="ECO:0007669"/>
    <property type="project" value="UniProtKB-KW"/>
</dbReference>
<evidence type="ECO:0000256" key="5">
    <source>
        <dbReference type="ARBA" id="ARBA00022679"/>
    </source>
</evidence>
<dbReference type="FunFam" id="3.30.200.20:FF:000059">
    <property type="entry name" value="S-receptor-like serine/threonine-protein kinase"/>
    <property type="match status" value="1"/>
</dbReference>
<comment type="catalytic activity">
    <reaction evidence="16">
        <text>L-threonyl-[protein] + ATP = O-phospho-L-threonyl-[protein] + ADP + H(+)</text>
        <dbReference type="Rhea" id="RHEA:46608"/>
        <dbReference type="Rhea" id="RHEA-COMP:11060"/>
        <dbReference type="Rhea" id="RHEA-COMP:11605"/>
        <dbReference type="ChEBI" id="CHEBI:15378"/>
        <dbReference type="ChEBI" id="CHEBI:30013"/>
        <dbReference type="ChEBI" id="CHEBI:30616"/>
        <dbReference type="ChEBI" id="CHEBI:61977"/>
        <dbReference type="ChEBI" id="CHEBI:456216"/>
        <dbReference type="EC" id="2.7.11.1"/>
    </reaction>
</comment>
<proteinExistence type="predicted"/>
<evidence type="ECO:0000256" key="1">
    <source>
        <dbReference type="ARBA" id="ARBA00004479"/>
    </source>
</evidence>
<evidence type="ECO:0000256" key="8">
    <source>
        <dbReference type="ARBA" id="ARBA00022741"/>
    </source>
</evidence>
<evidence type="ECO:0000256" key="19">
    <source>
        <dbReference type="SAM" id="MobiDB-lite"/>
    </source>
</evidence>
<dbReference type="OrthoDB" id="4062651at2759"/>
<evidence type="ECO:0000256" key="12">
    <source>
        <dbReference type="ARBA" id="ARBA00023136"/>
    </source>
</evidence>
<dbReference type="PROSITE" id="PS00107">
    <property type="entry name" value="PROTEIN_KINASE_ATP"/>
    <property type="match status" value="1"/>
</dbReference>
<dbReference type="EC" id="2.7.11.1" evidence="2"/>
<keyword evidence="13" id="KW-1015">Disulfide bond</keyword>
<dbReference type="InterPro" id="IPR017441">
    <property type="entry name" value="Protein_kinase_ATP_BS"/>
</dbReference>
<comment type="subcellular location">
    <subcellularLocation>
        <location evidence="1">Membrane</location>
        <topology evidence="1">Single-pass type I membrane protein</topology>
    </subcellularLocation>
</comment>
<accession>A0A7J7NYW9</accession>
<evidence type="ECO:0000256" key="13">
    <source>
        <dbReference type="ARBA" id="ARBA00023157"/>
    </source>
</evidence>
<keyword evidence="15" id="KW-0325">Glycoprotein</keyword>
<keyword evidence="7" id="KW-0732">Signal</keyword>
<reference evidence="23 24" key="1">
    <citation type="journal article" date="2020" name="IScience">
        <title>Genome Sequencing of the Endangered Kingdonia uniflora (Circaeasteraceae, Ranunculales) Reveals Potential Mechanisms of Evolutionary Specialization.</title>
        <authorList>
            <person name="Sun Y."/>
            <person name="Deng T."/>
            <person name="Zhang A."/>
            <person name="Moore M.J."/>
            <person name="Landis J.B."/>
            <person name="Lin N."/>
            <person name="Zhang H."/>
            <person name="Zhang X."/>
            <person name="Huang J."/>
            <person name="Zhang X."/>
            <person name="Sun H."/>
            <person name="Wang H."/>
        </authorList>
    </citation>
    <scope>NUCLEOTIDE SEQUENCE [LARGE SCALE GENOMIC DNA]</scope>
    <source>
        <strain evidence="23">TB1705</strain>
        <tissue evidence="23">Leaf</tissue>
    </source>
</reference>
<sequence length="931" mass="104364">MPNMSIWDNAWLTGSFVSEYHKVSSYGKTYKDAIYPVVDSSEWEQSIQPQPPYFLPSPLVRGPGRPRKERIHDPDEKMPHKRLVHVNALVIAKHILQVDAGGKRDVGGTGSGGRTGRNTVGGRTGGENVGGRTGIGEVELGVEQNKLFKLQGSQKVLLKYLLLKLQGIHKVIHKFLNHKGSNFLLPETETSDAKPVLHKVSMTSSTDDSVACTACSGINFDNEHDQSPDADVRLPFAHHISRKQDLLKSVLMMRTSLSTNDKNPYWASPSGEFSFGFYPIQDVFMLAIWYEKIAVESIIWTANGGNTVESGSKIELTSDGVLSLSTPNGTQIWKVESMDSIGVTSAAMLDTGNFVLSSDESAIKWASFDIPTDTIKARPTEDNYDGYWDTATTNGSQLIFNQSGYIYLSLGSGNTNRSSLTPTTQVSPREFYHRATLDFDGAFRHYTYPKKFTGGRWRQSWSVSEYVPSNICTAFGGSALGSGVCGFNSYCKLDDNQRPQCNCPPRYTYIDSNNTFNGCKQDFLQQICGTSDGFELREIPSIDWRTSDYGRFTSVTEDWCRETCLDDCFCAVAIIREGTCWLKKFPLSNGKTDPTDKGKALIKVGKSQLVLNNRNNSCKKDRDNLILPGSILLGSSMLFNLLLISVICLANCGFRHKKQHHMRQDPPSISGMNLRSFTYKELEEATDKFKEKLGKGAFSTVYKGILELNPQSLVAVKRLESVVEGVEKEFRAEMSAIGRTNHKNLVQLLGFCDEGAHRLLVYEFMKNGSLASFLFEIQNLIDDSFNVKISDFGLAKLLMSDQSRCTTDIRGTRGYVAPEWFKRMAITAKVDVYSFGIMLLEIICCRKNVERESWDENYEILSDWAYDCYVENKLHLLVENDEQAKNDGKMLERDLNLKLELETVGFEIALELLLVIEKLVYHLVNALELEK</sequence>
<dbReference type="Gene3D" id="2.90.10.10">
    <property type="entry name" value="Bulb-type lectin domain"/>
    <property type="match status" value="1"/>
</dbReference>
<keyword evidence="12 20" id="KW-0472">Membrane</keyword>
<feature type="binding site" evidence="18">
    <location>
        <position position="717"/>
    </location>
    <ligand>
        <name>ATP</name>
        <dbReference type="ChEBI" id="CHEBI:30616"/>
    </ligand>
</feature>
<keyword evidence="6 20" id="KW-0812">Transmembrane</keyword>
<dbReference type="Proteomes" id="UP000541444">
    <property type="component" value="Unassembled WGS sequence"/>
</dbReference>
<evidence type="ECO:0000256" key="3">
    <source>
        <dbReference type="ARBA" id="ARBA00022527"/>
    </source>
</evidence>
<evidence type="ECO:0000256" key="7">
    <source>
        <dbReference type="ARBA" id="ARBA00022729"/>
    </source>
</evidence>
<dbReference type="InterPro" id="IPR011009">
    <property type="entry name" value="Kinase-like_dom_sf"/>
</dbReference>
<dbReference type="PROSITE" id="PS50927">
    <property type="entry name" value="BULB_LECTIN"/>
    <property type="match status" value="1"/>
</dbReference>
<dbReference type="InterPro" id="IPR001480">
    <property type="entry name" value="Bulb-type_lectin_dom"/>
</dbReference>
<feature type="region of interest" description="Disordered" evidence="19">
    <location>
        <begin position="102"/>
        <end position="130"/>
    </location>
</feature>
<evidence type="ECO:0000259" key="22">
    <source>
        <dbReference type="PROSITE" id="PS50927"/>
    </source>
</evidence>
<evidence type="ECO:0000256" key="17">
    <source>
        <dbReference type="ARBA" id="ARBA00048679"/>
    </source>
</evidence>
<feature type="region of interest" description="Disordered" evidence="19">
    <location>
        <begin position="54"/>
        <end position="73"/>
    </location>
</feature>
<dbReference type="SMART" id="SM00108">
    <property type="entry name" value="B_lectin"/>
    <property type="match status" value="1"/>
</dbReference>
<dbReference type="PROSITE" id="PS50011">
    <property type="entry name" value="PROTEIN_KINASE_DOM"/>
    <property type="match status" value="1"/>
</dbReference>
<dbReference type="Gene3D" id="1.10.510.10">
    <property type="entry name" value="Transferase(Phosphotransferase) domain 1"/>
    <property type="match status" value="1"/>
</dbReference>
<evidence type="ECO:0000256" key="15">
    <source>
        <dbReference type="ARBA" id="ARBA00023180"/>
    </source>
</evidence>
<dbReference type="GO" id="GO:0005524">
    <property type="term" value="F:ATP binding"/>
    <property type="evidence" value="ECO:0007669"/>
    <property type="project" value="UniProtKB-UniRule"/>
</dbReference>
<evidence type="ECO:0000313" key="24">
    <source>
        <dbReference type="Proteomes" id="UP000541444"/>
    </source>
</evidence>
<dbReference type="InterPro" id="IPR051343">
    <property type="entry name" value="G-type_lectin_kinases/EP1-like"/>
</dbReference>
<protein>
    <recommendedName>
        <fullName evidence="2">non-specific serine/threonine protein kinase</fullName>
        <ecNumber evidence="2">2.7.11.1</ecNumber>
    </recommendedName>
</protein>
<dbReference type="SUPFAM" id="SSF56112">
    <property type="entry name" value="Protein kinase-like (PK-like)"/>
    <property type="match status" value="1"/>
</dbReference>
<comment type="caution">
    <text evidence="23">The sequence shown here is derived from an EMBL/GenBank/DDBJ whole genome shotgun (WGS) entry which is preliminary data.</text>
</comment>
<dbReference type="Pfam" id="PF01453">
    <property type="entry name" value="B_lectin"/>
    <property type="match status" value="1"/>
</dbReference>
<dbReference type="EMBL" id="JACGCM010000432">
    <property type="protein sequence ID" value="KAF6172386.1"/>
    <property type="molecule type" value="Genomic_DNA"/>
</dbReference>
<evidence type="ECO:0000256" key="9">
    <source>
        <dbReference type="ARBA" id="ARBA00022777"/>
    </source>
</evidence>
<keyword evidence="4" id="KW-0245">EGF-like domain</keyword>
<feature type="domain" description="Protein kinase" evidence="21">
    <location>
        <begin position="687"/>
        <end position="913"/>
    </location>
</feature>